<accession>A0A2U9C9V5</accession>
<organism evidence="2 3">
    <name type="scientific">Scophthalmus maximus</name>
    <name type="common">Turbot</name>
    <name type="synonym">Psetta maxima</name>
    <dbReference type="NCBI Taxonomy" id="52904"/>
    <lineage>
        <taxon>Eukaryota</taxon>
        <taxon>Metazoa</taxon>
        <taxon>Chordata</taxon>
        <taxon>Craniata</taxon>
        <taxon>Vertebrata</taxon>
        <taxon>Euteleostomi</taxon>
        <taxon>Actinopterygii</taxon>
        <taxon>Neopterygii</taxon>
        <taxon>Teleostei</taxon>
        <taxon>Neoteleostei</taxon>
        <taxon>Acanthomorphata</taxon>
        <taxon>Carangaria</taxon>
        <taxon>Pleuronectiformes</taxon>
        <taxon>Pleuronectoidei</taxon>
        <taxon>Scophthalmidae</taxon>
        <taxon>Scophthalmus</taxon>
    </lineage>
</organism>
<gene>
    <name evidence="2" type="ORF">SMAX5B_018636</name>
</gene>
<evidence type="ECO:0000256" key="1">
    <source>
        <dbReference type="SAM" id="MobiDB-lite"/>
    </source>
</evidence>
<sequence>MLARRLTSQHGSCRSGGSADSARQVKVGDDVDEIKKEELVRRATRRFKSVLFLLDPSVASRGGNRRGLRASPAGRRQSRGQPIPADQPSHARNAIGVQLVANERIRRLTMGYVGSSRVLPSPTIAEVRTHCPATTGQKKHL</sequence>
<feature type="compositionally biased region" description="Polar residues" evidence="1">
    <location>
        <begin position="1"/>
        <end position="12"/>
    </location>
</feature>
<dbReference type="EMBL" id="CP026256">
    <property type="protein sequence ID" value="AWP13334.1"/>
    <property type="molecule type" value="Genomic_DNA"/>
</dbReference>
<protein>
    <submittedName>
        <fullName evidence="2">Uncharacterized protein</fullName>
    </submittedName>
</protein>
<keyword evidence="3" id="KW-1185">Reference proteome</keyword>
<dbReference type="Proteomes" id="UP000246464">
    <property type="component" value="Chromosome 14"/>
</dbReference>
<evidence type="ECO:0000313" key="2">
    <source>
        <dbReference type="EMBL" id="AWP13334.1"/>
    </source>
</evidence>
<reference evidence="2 3" key="1">
    <citation type="submission" date="2017-12" db="EMBL/GenBank/DDBJ databases">
        <title>Integrating genomic resources of turbot (Scophthalmus maximus) in depth evaluation of genetic and physical mapping variation across individuals.</title>
        <authorList>
            <person name="Martinez P."/>
        </authorList>
    </citation>
    <scope>NUCLEOTIDE SEQUENCE [LARGE SCALE GENOMIC DNA]</scope>
</reference>
<feature type="region of interest" description="Disordered" evidence="1">
    <location>
        <begin position="58"/>
        <end position="91"/>
    </location>
</feature>
<proteinExistence type="predicted"/>
<dbReference type="AlphaFoldDB" id="A0A2U9C9V5"/>
<name>A0A2U9C9V5_SCOMX</name>
<evidence type="ECO:0000313" key="3">
    <source>
        <dbReference type="Proteomes" id="UP000246464"/>
    </source>
</evidence>
<feature type="region of interest" description="Disordered" evidence="1">
    <location>
        <begin position="1"/>
        <end position="25"/>
    </location>
</feature>